<evidence type="ECO:0000256" key="13">
    <source>
        <dbReference type="SAM" id="Phobius"/>
    </source>
</evidence>
<evidence type="ECO:0000256" key="3">
    <source>
        <dbReference type="ARBA" id="ARBA00022614"/>
    </source>
</evidence>
<dbReference type="InterPro" id="IPR001611">
    <property type="entry name" value="Leu-rich_rpt"/>
</dbReference>
<dbReference type="Gene3D" id="3.80.10.10">
    <property type="entry name" value="Ribonuclease Inhibitor"/>
    <property type="match status" value="1"/>
</dbReference>
<evidence type="ECO:0000256" key="10">
    <source>
        <dbReference type="ARBA" id="ARBA00038378"/>
    </source>
</evidence>
<keyword evidence="13" id="KW-0812">Transmembrane</keyword>
<comment type="subcellular location">
    <subcellularLocation>
        <location evidence="1">Cytoplasm</location>
        <location evidence="1">Cytoskeleton</location>
        <location evidence="1">Flagellum axoneme</location>
    </subcellularLocation>
</comment>
<keyword evidence="7" id="KW-0969">Cilium</keyword>
<organism evidence="14 15">
    <name type="scientific">Saguinus oedipus</name>
    <name type="common">Cotton-top tamarin</name>
    <name type="synonym">Oedipomidas oedipus</name>
    <dbReference type="NCBI Taxonomy" id="9490"/>
    <lineage>
        <taxon>Eukaryota</taxon>
        <taxon>Metazoa</taxon>
        <taxon>Chordata</taxon>
        <taxon>Craniata</taxon>
        <taxon>Vertebrata</taxon>
        <taxon>Euteleostomi</taxon>
        <taxon>Mammalia</taxon>
        <taxon>Eutheria</taxon>
        <taxon>Euarchontoglires</taxon>
        <taxon>Primates</taxon>
        <taxon>Haplorrhini</taxon>
        <taxon>Platyrrhini</taxon>
        <taxon>Cebidae</taxon>
        <taxon>Callitrichinae</taxon>
        <taxon>Saguinus</taxon>
    </lineage>
</organism>
<keyword evidence="9" id="KW-0966">Cell projection</keyword>
<keyword evidence="2" id="KW-0963">Cytoplasm</keyword>
<sequence>MNKVINLPTNRDTCFHSICHTVEGRPLTVSCVPRCTRLLERPWPGPRDSTSESPAQRRSSSLQRQKVLSPTLVNYEVFLWLLVAVLIPAHLIGTQCSSMLNLHLKGACVLQGRAEELLKSPSIIADILRIDNLWQFENLRKLQLDNNVIEKIEGLENLTHLVWLDLSFNNIETIEGLDTLVNLEDLSLFNNRISNIDSLDALAKLQVLSLGNNQIDNMMNIIYLRRFRCLRTLSLSGNPISEAEDYKMFICAYLPDLVYLDFRRIDDHTATFMQGHGQHSCPHMGGCSVAGAAWLGQRGSEEPLVMMHFLFPGQKEVAEAKHHYSIEELKHRESLMQAQLEEEQARREELEKHKTAFVEHLNGSFLFDSMYAEDSEGNKLSSLPGVSELVEAYPSEDKFVIICVNIFEYGLKQQEKRKTELDTFNECVHEAIQENQEQGKHKIAKFKEKHLMSLSAIREELEMPNIEKMILECSTDISELFDALMTLEMQLVEQLEVRLGPGHRCQNLRMQLHIHR</sequence>
<feature type="coiled-coil region" evidence="12">
    <location>
        <begin position="326"/>
        <end position="353"/>
    </location>
</feature>
<feature type="transmembrane region" description="Helical" evidence="13">
    <location>
        <begin position="72"/>
        <end position="92"/>
    </location>
</feature>
<evidence type="ECO:0000256" key="6">
    <source>
        <dbReference type="ARBA" id="ARBA00023054"/>
    </source>
</evidence>
<evidence type="ECO:0000313" key="15">
    <source>
        <dbReference type="Proteomes" id="UP001266305"/>
    </source>
</evidence>
<proteinExistence type="inferred from homology"/>
<keyword evidence="3" id="KW-0433">Leucine-rich repeat</keyword>
<dbReference type="Proteomes" id="UP001266305">
    <property type="component" value="Unassembled WGS sequence"/>
</dbReference>
<evidence type="ECO:0000256" key="2">
    <source>
        <dbReference type="ARBA" id="ARBA00022490"/>
    </source>
</evidence>
<keyword evidence="6 12" id="KW-0175">Coiled coil</keyword>
<keyword evidence="13" id="KW-0472">Membrane</keyword>
<evidence type="ECO:0000256" key="7">
    <source>
        <dbReference type="ARBA" id="ARBA00023069"/>
    </source>
</evidence>
<evidence type="ECO:0000256" key="1">
    <source>
        <dbReference type="ARBA" id="ARBA00004611"/>
    </source>
</evidence>
<evidence type="ECO:0000313" key="14">
    <source>
        <dbReference type="EMBL" id="KAK2110676.1"/>
    </source>
</evidence>
<accession>A0ABQ9VNH2</accession>
<dbReference type="PANTHER" id="PTHR45973:SF12">
    <property type="entry name" value="DYNEIN REGULATORY COMPLEX SUBUNIT 3"/>
    <property type="match status" value="1"/>
</dbReference>
<dbReference type="InterPro" id="IPR032675">
    <property type="entry name" value="LRR_dom_sf"/>
</dbReference>
<keyword evidence="13" id="KW-1133">Transmembrane helix</keyword>
<evidence type="ECO:0000256" key="12">
    <source>
        <dbReference type="SAM" id="Coils"/>
    </source>
</evidence>
<dbReference type="EMBL" id="JASSZA010000005">
    <property type="protein sequence ID" value="KAK2110676.1"/>
    <property type="molecule type" value="Genomic_DNA"/>
</dbReference>
<dbReference type="InterPro" id="IPR050576">
    <property type="entry name" value="Cilia_flagella_integrity"/>
</dbReference>
<reference evidence="14 15" key="1">
    <citation type="submission" date="2023-05" db="EMBL/GenBank/DDBJ databases">
        <title>B98-5 Cell Line De Novo Hybrid Assembly: An Optical Mapping Approach.</title>
        <authorList>
            <person name="Kananen K."/>
            <person name="Auerbach J.A."/>
            <person name="Kautto E."/>
            <person name="Blachly J.S."/>
        </authorList>
    </citation>
    <scope>NUCLEOTIDE SEQUENCE [LARGE SCALE GENOMIC DNA]</scope>
    <source>
        <strain evidence="14">B95-8</strain>
        <tissue evidence="14">Cell line</tissue>
    </source>
</reference>
<keyword evidence="4" id="KW-0677">Repeat</keyword>
<keyword evidence="8" id="KW-0206">Cytoskeleton</keyword>
<dbReference type="PANTHER" id="PTHR45973">
    <property type="entry name" value="PROTEIN PHOSPHATASE 1 REGULATORY SUBUNIT SDS22-RELATED"/>
    <property type="match status" value="1"/>
</dbReference>
<gene>
    <name evidence="14" type="ORF">P7K49_010422</name>
</gene>
<evidence type="ECO:0000256" key="4">
    <source>
        <dbReference type="ARBA" id="ARBA00022737"/>
    </source>
</evidence>
<dbReference type="Pfam" id="PF14580">
    <property type="entry name" value="LRR_9"/>
    <property type="match status" value="1"/>
</dbReference>
<name>A0ABQ9VNH2_SAGOE</name>
<dbReference type="SUPFAM" id="SSF52058">
    <property type="entry name" value="L domain-like"/>
    <property type="match status" value="1"/>
</dbReference>
<keyword evidence="15" id="KW-1185">Reference proteome</keyword>
<evidence type="ECO:0000256" key="5">
    <source>
        <dbReference type="ARBA" id="ARBA00022846"/>
    </source>
</evidence>
<dbReference type="SMART" id="SM00365">
    <property type="entry name" value="LRR_SD22"/>
    <property type="match status" value="4"/>
</dbReference>
<dbReference type="PROSITE" id="PS51450">
    <property type="entry name" value="LRR"/>
    <property type="match status" value="4"/>
</dbReference>
<evidence type="ECO:0000256" key="11">
    <source>
        <dbReference type="ARBA" id="ARBA00040950"/>
    </source>
</evidence>
<evidence type="ECO:0000256" key="9">
    <source>
        <dbReference type="ARBA" id="ARBA00023273"/>
    </source>
</evidence>
<protein>
    <recommendedName>
        <fullName evidence="11">Dynein regulatory complex subunit 3</fullName>
    </recommendedName>
</protein>
<keyword evidence="5" id="KW-0282">Flagellum</keyword>
<comment type="caution">
    <text evidence="14">The sequence shown here is derived from an EMBL/GenBank/DDBJ whole genome shotgun (WGS) entry which is preliminary data.</text>
</comment>
<evidence type="ECO:0000256" key="8">
    <source>
        <dbReference type="ARBA" id="ARBA00023212"/>
    </source>
</evidence>
<comment type="similarity">
    <text evidence="10">Belongs to the DRC3 family.</text>
</comment>